<sequence length="92" mass="9657">MGRSRTTFYLLNAEGPLASANSCCCRAFVESKESFHAIRSIGRDRHDLLPNTCDVPRVLVTSTDAAAAHSPAAGLKFGGCVGPRGRPGVAIV</sequence>
<accession>A0A4C1TG44</accession>
<reference evidence="1 2" key="1">
    <citation type="journal article" date="2019" name="Commun. Biol.">
        <title>The bagworm genome reveals a unique fibroin gene that provides high tensile strength.</title>
        <authorList>
            <person name="Kono N."/>
            <person name="Nakamura H."/>
            <person name="Ohtoshi R."/>
            <person name="Tomita M."/>
            <person name="Numata K."/>
            <person name="Arakawa K."/>
        </authorList>
    </citation>
    <scope>NUCLEOTIDE SEQUENCE [LARGE SCALE GENOMIC DNA]</scope>
</reference>
<evidence type="ECO:0000313" key="2">
    <source>
        <dbReference type="Proteomes" id="UP000299102"/>
    </source>
</evidence>
<protein>
    <submittedName>
        <fullName evidence="1">Uncharacterized protein</fullName>
    </submittedName>
</protein>
<dbReference type="AlphaFoldDB" id="A0A4C1TG44"/>
<organism evidence="1 2">
    <name type="scientific">Eumeta variegata</name>
    <name type="common">Bagworm moth</name>
    <name type="synonym">Eumeta japonica</name>
    <dbReference type="NCBI Taxonomy" id="151549"/>
    <lineage>
        <taxon>Eukaryota</taxon>
        <taxon>Metazoa</taxon>
        <taxon>Ecdysozoa</taxon>
        <taxon>Arthropoda</taxon>
        <taxon>Hexapoda</taxon>
        <taxon>Insecta</taxon>
        <taxon>Pterygota</taxon>
        <taxon>Neoptera</taxon>
        <taxon>Endopterygota</taxon>
        <taxon>Lepidoptera</taxon>
        <taxon>Glossata</taxon>
        <taxon>Ditrysia</taxon>
        <taxon>Tineoidea</taxon>
        <taxon>Psychidae</taxon>
        <taxon>Oiketicinae</taxon>
        <taxon>Eumeta</taxon>
    </lineage>
</organism>
<name>A0A4C1TG44_EUMVA</name>
<dbReference type="EMBL" id="BGZK01000055">
    <property type="protein sequence ID" value="GBP13114.1"/>
    <property type="molecule type" value="Genomic_DNA"/>
</dbReference>
<dbReference type="Proteomes" id="UP000299102">
    <property type="component" value="Unassembled WGS sequence"/>
</dbReference>
<comment type="caution">
    <text evidence="1">The sequence shown here is derived from an EMBL/GenBank/DDBJ whole genome shotgun (WGS) entry which is preliminary data.</text>
</comment>
<proteinExistence type="predicted"/>
<evidence type="ECO:0000313" key="1">
    <source>
        <dbReference type="EMBL" id="GBP13114.1"/>
    </source>
</evidence>
<gene>
    <name evidence="1" type="ORF">EVAR_93082_1</name>
</gene>
<keyword evidence="2" id="KW-1185">Reference proteome</keyword>